<name>A0A0S3RMF9_PHAAN</name>
<reference evidence="1 2" key="1">
    <citation type="journal article" date="2015" name="Sci. Rep.">
        <title>The power of single molecule real-time sequencing technology in the de novo assembly of a eukaryotic genome.</title>
        <authorList>
            <person name="Sakai H."/>
            <person name="Naito K."/>
            <person name="Ogiso-Tanaka E."/>
            <person name="Takahashi Y."/>
            <person name="Iseki K."/>
            <person name="Muto C."/>
            <person name="Satou K."/>
            <person name="Teruya K."/>
            <person name="Shiroma A."/>
            <person name="Shimoji M."/>
            <person name="Hirano T."/>
            <person name="Itoh T."/>
            <person name="Kaga A."/>
            <person name="Tomooka N."/>
        </authorList>
    </citation>
    <scope>NUCLEOTIDE SEQUENCE [LARGE SCALE GENOMIC DNA]</scope>
    <source>
        <strain evidence="2">cv. Shumari</strain>
    </source>
</reference>
<keyword evidence="2" id="KW-1185">Reference proteome</keyword>
<organism evidence="1 2">
    <name type="scientific">Vigna angularis var. angularis</name>
    <dbReference type="NCBI Taxonomy" id="157739"/>
    <lineage>
        <taxon>Eukaryota</taxon>
        <taxon>Viridiplantae</taxon>
        <taxon>Streptophyta</taxon>
        <taxon>Embryophyta</taxon>
        <taxon>Tracheophyta</taxon>
        <taxon>Spermatophyta</taxon>
        <taxon>Magnoliopsida</taxon>
        <taxon>eudicotyledons</taxon>
        <taxon>Gunneridae</taxon>
        <taxon>Pentapetalae</taxon>
        <taxon>rosids</taxon>
        <taxon>fabids</taxon>
        <taxon>Fabales</taxon>
        <taxon>Fabaceae</taxon>
        <taxon>Papilionoideae</taxon>
        <taxon>50 kb inversion clade</taxon>
        <taxon>NPAAA clade</taxon>
        <taxon>indigoferoid/millettioid clade</taxon>
        <taxon>Phaseoleae</taxon>
        <taxon>Vigna</taxon>
    </lineage>
</organism>
<accession>A0A0S3RMF9</accession>
<dbReference type="AlphaFoldDB" id="A0A0S3RMF9"/>
<feature type="non-terminal residue" evidence="1">
    <location>
        <position position="1"/>
    </location>
</feature>
<gene>
    <name evidence="1" type="primary">Vigan.03G167800</name>
    <name evidence="1" type="ORF">VIGAN_03167800</name>
</gene>
<evidence type="ECO:0000313" key="1">
    <source>
        <dbReference type="EMBL" id="BAT81799.1"/>
    </source>
</evidence>
<dbReference type="EMBL" id="AP015036">
    <property type="protein sequence ID" value="BAT81799.1"/>
    <property type="molecule type" value="Genomic_DNA"/>
</dbReference>
<proteinExistence type="predicted"/>
<evidence type="ECO:0000313" key="2">
    <source>
        <dbReference type="Proteomes" id="UP000291084"/>
    </source>
</evidence>
<dbReference type="Proteomes" id="UP000291084">
    <property type="component" value="Chromosome 3"/>
</dbReference>
<sequence>DPITCALSKRGKHKKKNMFICKMKTSVTSSRIVPLSKSKMKVYLLESKSYHRANKLNELKASYTTTTWTTFFCENHMLVDQCCTSPSYKKESHNSCHCDREPHLHVHPLLPAFSPNKSP</sequence>
<protein>
    <submittedName>
        <fullName evidence="1">Uncharacterized protein</fullName>
    </submittedName>
</protein>